<dbReference type="EMBL" id="FJ174691">
    <property type="protein sequence ID" value="ACI12505.1"/>
    <property type="molecule type" value="Genomic_DNA"/>
</dbReference>
<dbReference type="KEGG" id="vg:6940791"/>
<accession>B5U4W5</accession>
<dbReference type="RefSeq" id="YP_002242147.1">
    <property type="nucleotide sequence ID" value="NC_011292.1"/>
</dbReference>
<evidence type="ECO:0000313" key="1">
    <source>
        <dbReference type="EMBL" id="ACI12505.1"/>
    </source>
</evidence>
<proteinExistence type="predicted"/>
<reference evidence="1 2" key="1">
    <citation type="submission" date="2008-09" db="EMBL/GenBank/DDBJ databases">
        <authorList>
            <person name="Tantoco A.T."/>
            <person name="Edgar R.H."/>
            <person name="Ko C."/>
            <person name="Chambers R.A."/>
            <person name="Jacobs-Sera D."/>
            <person name="Hendrix R.W."/>
            <person name="Hatfull G.F."/>
        </authorList>
    </citation>
    <scope>NUCLEOTIDE SEQUENCE [LARGE SCALE GENOMIC DNA]</scope>
</reference>
<protein>
    <submittedName>
        <fullName evidence="1">Uncharacterized protein</fullName>
    </submittedName>
</protein>
<sequence>MGGPVSTFLYLQCDSHEPSIRSDGEVGQHLYDLSDVRRYIANRDLLAQIVDMDLGVNFDSHFANNAAYFLQKHRTCKISIQDEYGKQYDTIGDSHEPIGRQ</sequence>
<keyword evidence="2" id="KW-1185">Reference proteome</keyword>
<name>B5U4W5_9CAUD</name>
<evidence type="ECO:0000313" key="2">
    <source>
        <dbReference type="Proteomes" id="UP000002183"/>
    </source>
</evidence>
<dbReference type="Proteomes" id="UP000002183">
    <property type="component" value="Segment"/>
</dbReference>
<organism evidence="1 2">
    <name type="scientific">Mycobacterium phage Konstantine</name>
    <dbReference type="NCBI Taxonomy" id="563121"/>
    <lineage>
        <taxon>Viruses</taxon>
        <taxon>Duplodnaviria</taxon>
        <taxon>Heunggongvirae</taxon>
        <taxon>Uroviricota</taxon>
        <taxon>Caudoviricetes</taxon>
        <taxon>Konstantinevirus</taxon>
        <taxon>Konstantinevirus konstantine</taxon>
    </lineage>
</organism>
<gene>
    <name evidence="1" type="primary">90</name>
    <name evidence="1" type="ORF">KONSTANTINE_90</name>
</gene>
<dbReference type="GeneID" id="6940791"/>